<comment type="caution">
    <text evidence="1">The sequence shown here is derived from an EMBL/GenBank/DDBJ whole genome shotgun (WGS) entry which is preliminary data.</text>
</comment>
<reference evidence="1 2" key="1">
    <citation type="journal article" date="2013" name="Nat. Genet.">
        <title>The genome of the hydatid tapeworm Echinococcus granulosus.</title>
        <authorList>
            <person name="Zheng H."/>
            <person name="Zhang W."/>
            <person name="Zhang L."/>
            <person name="Zhang Z."/>
            <person name="Li J."/>
            <person name="Lu G."/>
            <person name="Zhu Y."/>
            <person name="Wang Y."/>
            <person name="Huang Y."/>
            <person name="Liu J."/>
            <person name="Kang H."/>
            <person name="Chen J."/>
            <person name="Wang L."/>
            <person name="Chen A."/>
            <person name="Yu S."/>
            <person name="Gao Z."/>
            <person name="Jin L."/>
            <person name="Gu W."/>
            <person name="Wang Z."/>
            <person name="Zhao L."/>
            <person name="Shi B."/>
            <person name="Wen H."/>
            <person name="Lin R."/>
            <person name="Jones M.K."/>
            <person name="Brejova B."/>
            <person name="Vinar T."/>
            <person name="Zhao G."/>
            <person name="McManus D.P."/>
            <person name="Chen Z."/>
            <person name="Zhou Y."/>
            <person name="Wang S."/>
        </authorList>
    </citation>
    <scope>NUCLEOTIDE SEQUENCE [LARGE SCALE GENOMIC DNA]</scope>
</reference>
<sequence length="299" mass="35206">MDPVAFRLTYLRTLKLINLFKRHRVDPESDEYYRQAVWDVVAEVLKEEREYKRAMNRNKKVPFPCACGATCSFAEYLQPIISAFDKLYMEYIAVHRDYTNLFHATWVRPVCKAALKVEEDVKGNESDKVLFSLHEPPPTISGLPPLLDPDRIKVTPIVCPSVDENTTSLESYRREDKEEAKMRLEIIRKRLVQHLEGQSMWVKLWPFTYAYKVCLCLYCDYRDCVTDYRNAIEKLKAEYDVLYRLYEILFGAVDMLPPEGNKKIIMLSREQQKEEEEEAIRCRQAFVGAEKRINHVTEI</sequence>
<dbReference type="EMBL" id="APAU02000035">
    <property type="protein sequence ID" value="EUB60043.1"/>
    <property type="molecule type" value="Genomic_DNA"/>
</dbReference>
<dbReference type="AlphaFoldDB" id="W6UGH0"/>
<gene>
    <name evidence="1" type="ORF">EGR_05041</name>
</gene>
<dbReference type="KEGG" id="egl:EGR_05041"/>
<dbReference type="OMA" id="MEYIAVH"/>
<protein>
    <submittedName>
        <fullName evidence="1">Uncharacterized protein</fullName>
    </submittedName>
</protein>
<proteinExistence type="predicted"/>
<dbReference type="Proteomes" id="UP000019149">
    <property type="component" value="Unassembled WGS sequence"/>
</dbReference>
<dbReference type="CTD" id="36340756"/>
<dbReference type="OrthoDB" id="6225558at2759"/>
<evidence type="ECO:0000313" key="1">
    <source>
        <dbReference type="EMBL" id="EUB60043.1"/>
    </source>
</evidence>
<evidence type="ECO:0000313" key="2">
    <source>
        <dbReference type="Proteomes" id="UP000019149"/>
    </source>
</evidence>
<dbReference type="GeneID" id="36340756"/>
<keyword evidence="2" id="KW-1185">Reference proteome</keyword>
<name>W6UGH0_ECHGR</name>
<organism evidence="1 2">
    <name type="scientific">Echinococcus granulosus</name>
    <name type="common">Hydatid tapeworm</name>
    <dbReference type="NCBI Taxonomy" id="6210"/>
    <lineage>
        <taxon>Eukaryota</taxon>
        <taxon>Metazoa</taxon>
        <taxon>Spiralia</taxon>
        <taxon>Lophotrochozoa</taxon>
        <taxon>Platyhelminthes</taxon>
        <taxon>Cestoda</taxon>
        <taxon>Eucestoda</taxon>
        <taxon>Cyclophyllidea</taxon>
        <taxon>Taeniidae</taxon>
        <taxon>Echinococcus</taxon>
        <taxon>Echinococcus granulosus group</taxon>
    </lineage>
</organism>
<dbReference type="RefSeq" id="XP_024351239.1">
    <property type="nucleotide sequence ID" value="XM_024494290.1"/>
</dbReference>
<accession>W6UGH0</accession>